<name>A0A7C3PGY1_9CYAN</name>
<dbReference type="SUPFAM" id="SSF50182">
    <property type="entry name" value="Sm-like ribonucleoproteins"/>
    <property type="match status" value="1"/>
</dbReference>
<gene>
    <name evidence="11" type="ORF">ENR64_07905</name>
</gene>
<dbReference type="SUPFAM" id="SSF82689">
    <property type="entry name" value="Mechanosensitive channel protein MscS (YggB), C-terminal domain"/>
    <property type="match status" value="1"/>
</dbReference>
<protein>
    <submittedName>
        <fullName evidence="11">Mechanosensitive ion channel family protein</fullName>
    </submittedName>
</protein>
<feature type="transmembrane region" description="Helical" evidence="7">
    <location>
        <begin position="285"/>
        <end position="306"/>
    </location>
</feature>
<comment type="similarity">
    <text evidence="2">Belongs to the MscS (TC 1.A.23) family.</text>
</comment>
<evidence type="ECO:0000259" key="8">
    <source>
        <dbReference type="Pfam" id="PF00924"/>
    </source>
</evidence>
<comment type="caution">
    <text evidence="11">The sequence shown here is derived from an EMBL/GenBank/DDBJ whole genome shotgun (WGS) entry which is preliminary data.</text>
</comment>
<evidence type="ECO:0000256" key="3">
    <source>
        <dbReference type="ARBA" id="ARBA00022475"/>
    </source>
</evidence>
<comment type="subcellular location">
    <subcellularLocation>
        <location evidence="1">Cell membrane</location>
        <topology evidence="1">Multi-pass membrane protein</topology>
    </subcellularLocation>
</comment>
<keyword evidence="4 7" id="KW-0812">Transmembrane</keyword>
<dbReference type="Pfam" id="PF21088">
    <property type="entry name" value="MS_channel_1st"/>
    <property type="match status" value="1"/>
</dbReference>
<dbReference type="InterPro" id="IPR011066">
    <property type="entry name" value="MscS_channel_C_sf"/>
</dbReference>
<dbReference type="Pfam" id="PF00924">
    <property type="entry name" value="MS_channel_2nd"/>
    <property type="match status" value="1"/>
</dbReference>
<evidence type="ECO:0000256" key="1">
    <source>
        <dbReference type="ARBA" id="ARBA00004651"/>
    </source>
</evidence>
<evidence type="ECO:0000313" key="11">
    <source>
        <dbReference type="EMBL" id="HFM97680.1"/>
    </source>
</evidence>
<dbReference type="Pfam" id="PF21082">
    <property type="entry name" value="MS_channel_3rd"/>
    <property type="match status" value="1"/>
</dbReference>
<dbReference type="InterPro" id="IPR006685">
    <property type="entry name" value="MscS_channel_2nd"/>
</dbReference>
<evidence type="ECO:0000256" key="6">
    <source>
        <dbReference type="ARBA" id="ARBA00023136"/>
    </source>
</evidence>
<feature type="domain" description="Mechanosensitive ion channel transmembrane helices 2/3" evidence="10">
    <location>
        <begin position="378"/>
        <end position="418"/>
    </location>
</feature>
<dbReference type="InterPro" id="IPR023408">
    <property type="entry name" value="MscS_beta-dom_sf"/>
</dbReference>
<keyword evidence="3" id="KW-1003">Cell membrane</keyword>
<keyword evidence="6 7" id="KW-0472">Membrane</keyword>
<proteinExistence type="inferred from homology"/>
<dbReference type="InterPro" id="IPR010920">
    <property type="entry name" value="LSM_dom_sf"/>
</dbReference>
<evidence type="ECO:0000256" key="2">
    <source>
        <dbReference type="ARBA" id="ARBA00008017"/>
    </source>
</evidence>
<dbReference type="Gene3D" id="1.10.287.1260">
    <property type="match status" value="1"/>
</dbReference>
<organism evidence="11">
    <name type="scientific">Oscillatoriales cyanobacterium SpSt-418</name>
    <dbReference type="NCBI Taxonomy" id="2282169"/>
    <lineage>
        <taxon>Bacteria</taxon>
        <taxon>Bacillati</taxon>
        <taxon>Cyanobacteriota</taxon>
        <taxon>Cyanophyceae</taxon>
        <taxon>Oscillatoriophycideae</taxon>
        <taxon>Oscillatoriales</taxon>
    </lineage>
</organism>
<dbReference type="GO" id="GO:0008381">
    <property type="term" value="F:mechanosensitive monoatomic ion channel activity"/>
    <property type="evidence" value="ECO:0007669"/>
    <property type="project" value="InterPro"/>
</dbReference>
<dbReference type="InterPro" id="IPR011014">
    <property type="entry name" value="MscS_channel_TM-2"/>
</dbReference>
<dbReference type="InterPro" id="IPR049142">
    <property type="entry name" value="MS_channel_1st"/>
</dbReference>
<feature type="transmembrane region" description="Helical" evidence="7">
    <location>
        <begin position="212"/>
        <end position="230"/>
    </location>
</feature>
<evidence type="ECO:0000256" key="7">
    <source>
        <dbReference type="SAM" id="Phobius"/>
    </source>
</evidence>
<dbReference type="Gene3D" id="2.30.30.60">
    <property type="match status" value="1"/>
</dbReference>
<dbReference type="PANTHER" id="PTHR30460:SF0">
    <property type="entry name" value="MODERATE CONDUCTANCE MECHANOSENSITIVE CHANNEL YBIO"/>
    <property type="match status" value="1"/>
</dbReference>
<evidence type="ECO:0000256" key="5">
    <source>
        <dbReference type="ARBA" id="ARBA00022989"/>
    </source>
</evidence>
<dbReference type="GO" id="GO:0005886">
    <property type="term" value="C:plasma membrane"/>
    <property type="evidence" value="ECO:0007669"/>
    <property type="project" value="UniProtKB-SubCell"/>
</dbReference>
<feature type="transmembrane region" description="Helical" evidence="7">
    <location>
        <begin position="382"/>
        <end position="415"/>
    </location>
</feature>
<dbReference type="AlphaFoldDB" id="A0A7C3PGY1"/>
<dbReference type="EMBL" id="DSRU01000102">
    <property type="protein sequence ID" value="HFM97680.1"/>
    <property type="molecule type" value="Genomic_DNA"/>
</dbReference>
<evidence type="ECO:0000259" key="9">
    <source>
        <dbReference type="Pfam" id="PF21082"/>
    </source>
</evidence>
<sequence length="614" mass="69305">MSVVQRHLCNARSLRPLKLLLSFFVGLLLVVSSIGTLPASAQFSLPSASQEAPPAGVERIGLIEVTSLRFNGEPIFKIASPTVTKRDDPNDSIPVEVRAREVEATLNRLIAVEPESELATSRPYATFLDPKSVKVITEFINEQPVLLVRDNYLSQPETIITITDADARYYFSTKKEVANRWQSILQDEFEEALAMRQPEALRQQVETALTKLLIYGLITLLLMGVIRFLAWRKRSLEREQDLVEEQIRAQEERVAQSDLVAVSDSLLKQQFVLKLRCQLIGIFRWLLNSSLALLWFIGIGVILRLFPATRRFSYWTNAPIILLVFLFVAGLVDRIGNLLIDRVVIAWRRGEFWVSEIERGDGHRERRIVTVTSVAKWLKTALIYSFAVLWALQALGISTGSVLAIGAVFALAVSFASQSLVKDLVNGFLILLEDQYAVGDVVEIDKATGMVENLNLRITQLRNAEGRLITIPNSQIIKVENLTRNWSRVDFAIEVAYETDVDRALALLKDQAIALYNDPQWRSLMPEAPEVLGVDGITHQGVLIRVWLKTLPLQQWKVGREFRRRIKVAFDQNKIHIGVPQQSLYSPDGALSLTTYEDGHHAEPLLPQQRDRSS</sequence>
<dbReference type="PANTHER" id="PTHR30460">
    <property type="entry name" value="MODERATE CONDUCTANCE MECHANOSENSITIVE CHANNEL YBIO"/>
    <property type="match status" value="1"/>
</dbReference>
<evidence type="ECO:0000259" key="10">
    <source>
        <dbReference type="Pfam" id="PF21088"/>
    </source>
</evidence>
<dbReference type="FunFam" id="2.30.30.60:FF:000001">
    <property type="entry name" value="MscS Mechanosensitive ion channel"/>
    <property type="match status" value="1"/>
</dbReference>
<reference evidence="11" key="1">
    <citation type="journal article" date="2020" name="mSystems">
        <title>Genome- and Community-Level Interaction Insights into Carbon Utilization and Element Cycling Functions of Hydrothermarchaeota in Hydrothermal Sediment.</title>
        <authorList>
            <person name="Zhou Z."/>
            <person name="Liu Y."/>
            <person name="Xu W."/>
            <person name="Pan J."/>
            <person name="Luo Z.H."/>
            <person name="Li M."/>
        </authorList>
    </citation>
    <scope>NUCLEOTIDE SEQUENCE [LARGE SCALE GENOMIC DNA]</scope>
    <source>
        <strain evidence="11">SpSt-418</strain>
    </source>
</reference>
<evidence type="ECO:0000256" key="4">
    <source>
        <dbReference type="ARBA" id="ARBA00022692"/>
    </source>
</evidence>
<feature type="domain" description="Mechanosensitive ion channel MscS C-terminal" evidence="9">
    <location>
        <begin position="489"/>
        <end position="577"/>
    </location>
</feature>
<dbReference type="InterPro" id="IPR049278">
    <property type="entry name" value="MS_channel_C"/>
</dbReference>
<dbReference type="Gene3D" id="3.30.70.100">
    <property type="match status" value="1"/>
</dbReference>
<dbReference type="InterPro" id="IPR045276">
    <property type="entry name" value="YbiO_bact"/>
</dbReference>
<keyword evidence="5 7" id="KW-1133">Transmembrane helix</keyword>
<dbReference type="SUPFAM" id="SSF82861">
    <property type="entry name" value="Mechanosensitive channel protein MscS (YggB), transmembrane region"/>
    <property type="match status" value="1"/>
</dbReference>
<feature type="transmembrane region" description="Helical" evidence="7">
    <location>
        <begin position="312"/>
        <end position="332"/>
    </location>
</feature>
<accession>A0A7C3PGY1</accession>
<feature type="domain" description="Mechanosensitive ion channel MscS" evidence="8">
    <location>
        <begin position="420"/>
        <end position="484"/>
    </location>
</feature>